<feature type="compositionally biased region" description="Pro residues" evidence="1">
    <location>
        <begin position="1085"/>
        <end position="1305"/>
    </location>
</feature>
<feature type="compositionally biased region" description="Pro residues" evidence="1">
    <location>
        <begin position="113"/>
        <end position="134"/>
    </location>
</feature>
<feature type="compositionally biased region" description="Pro residues" evidence="1">
    <location>
        <begin position="1869"/>
        <end position="1972"/>
    </location>
</feature>
<dbReference type="PANTHER" id="PTHR24216:SF65">
    <property type="entry name" value="PAXILLIN-LIKE PROTEIN 1"/>
    <property type="match status" value="1"/>
</dbReference>
<evidence type="ECO:0000256" key="1">
    <source>
        <dbReference type="SAM" id="MobiDB-lite"/>
    </source>
</evidence>
<feature type="compositionally biased region" description="Pro residues" evidence="1">
    <location>
        <begin position="1497"/>
        <end position="1654"/>
    </location>
</feature>
<dbReference type="Proteomes" id="UP000006906">
    <property type="component" value="Chromosome 6"/>
</dbReference>
<evidence type="ECO:0000313" key="2">
    <source>
        <dbReference type="EMBL" id="PNW82791.1"/>
    </source>
</evidence>
<evidence type="ECO:0008006" key="4">
    <source>
        <dbReference type="Google" id="ProtNLM"/>
    </source>
</evidence>
<dbReference type="PaxDb" id="3055-EDO95982"/>
<dbReference type="Gramene" id="PNW82791">
    <property type="protein sequence ID" value="PNW82791"/>
    <property type="gene ID" value="CHLRE_06g294350v5"/>
</dbReference>
<name>A0A2K3DQH6_CHLRE</name>
<feature type="region of interest" description="Disordered" evidence="1">
    <location>
        <begin position="2501"/>
        <end position="2556"/>
    </location>
</feature>
<evidence type="ECO:0000313" key="3">
    <source>
        <dbReference type="Proteomes" id="UP000006906"/>
    </source>
</evidence>
<feature type="region of interest" description="Disordered" evidence="1">
    <location>
        <begin position="328"/>
        <end position="483"/>
    </location>
</feature>
<dbReference type="InParanoid" id="A0A2K3DQH6"/>
<protein>
    <recommendedName>
        <fullName evidence="4">Pherophorin domain-containing protein</fullName>
    </recommendedName>
</protein>
<dbReference type="EMBL" id="CM008967">
    <property type="protein sequence ID" value="PNW82791.1"/>
    <property type="molecule type" value="Genomic_DNA"/>
</dbReference>
<feature type="region of interest" description="Disordered" evidence="1">
    <location>
        <begin position="1866"/>
        <end position="1993"/>
    </location>
</feature>
<dbReference type="ExpressionAtlas" id="A0A2K3DQH6">
    <property type="expression patterns" value="baseline and differential"/>
</dbReference>
<feature type="compositionally biased region" description="Pro residues" evidence="1">
    <location>
        <begin position="2187"/>
        <end position="2290"/>
    </location>
</feature>
<sequence length="2556" mass="260524">MRLTTHESSCATSHEGGQEALYCKVCLSWHDDGHACRGAFEAVRHVCAADRLTRWYSAPGMLAAAGSTGLRTSWTEGEGGAYCQWARWASDAAETEVIFGVRGNSAGCNEDSPPSPQPPSPAPPSPAPPSPAPVTPGGGTCTSAVLYNSNQQAVTSITGPVYAGADAQPVGTSFLYPNTLSSTALTITLVRNASIYPGQSWSTSDALWELYTNITTFKADIGARGCNRPNGMGSDYNHTAIAANTNSFSITIPYANMGLGTNDCAPKRFFIVVHTGVSGETAFLSWRYMTKDINQFPEACDSVDNGGGAWFGFGDFYLTCAACAGVPPSPPSPAPASQLPPSPAPPSPAPGARPPSPSPPSPRPPSPAPPSPAPVAQPPSPSPPSPRPPSPAPPSPAPVARPPSPSPPSPRPPSPAPPSPAPVAQPPSPSPPSPRPPSPAPPSPAPPSPRPPSPAPPSPAPVAQPPSPAPPSPAPPSPAPVTPGNGCTSAVLYNSNQQAVASISGNIYGGNAGTLAGTATLTPNSPAGSVTITMTRNPSTYSGDPWKVSDALWKVYTNYTTFTTDIGSRACNRPNGMGSYYTHYAVPANTMSFSITIPYSDMDLTTDVCSPKRIFVVVHTEVGADTAFLSWRYMARGSNQFPEACDSVDNGGGAWFGFGDFYLTCAACAGVPPSPPSPAPASQLPPSPAPPSPAPGARPPSPSPPSPRPPSPAPPSPAPSAQPPSPSPPSPRPPSPAPPSPAPVAQPPSPSPPSPRPPSPAPPSPAPVAQPPSPSPPSPRPPSPAPPSPAPVAQPPSPSPPSPRPPSPAPPSPAPVAQPPSPSPPSPRPPSPAPPSPAPVAQPPSPSPPSPRPPSPAPPSPRPPSPAPPSPAPVAQPPSPAPPSPAPPSPAPVIPGNGCTSAVLYNSNQQAVASISGNIYGGNAGTLAGTATLTPNSPAGSVTITMTRNPSTYSGDPWKVSDALWKVYTNYTTFTTDIGSRACNRPNGMGSYYTHYAVPANTMSFSITIPYSDMDLTTDVCSPKRIFVVVHTEVGADTAFLSWRYMARGSNQFPEACDSVDNGGGAWFGFGDYYLTCAACAGVPPSPPSPAPASQLPPSPAPPSPAPGARPPSPSPPSPRPPSPAPPSPAPSAQPPSPSPPSPRPPSPAPPSPAPVAQPPSPAPPSPRPPSPAPPSPAPVAQPPSPSPPSPRPPSPAPPSPAPVAQPPSPSPPSPRPPSPAPPSPAPVAQPPSPSPPSPRPPSPAPPSPAPVAQPPSPSPPSPRPPSPAPPSPRPPSPAPPSPAPVAQPPSPAPPSPAPPSPAPVTPGNGCTSAVLYNSNQQAVASISGNIYGGNAGTLAGTATLTPNSPAGSVTITMTRNPSTYSGDPWKVSDALWKVYTNYTTFTTDIGSRACNRPNGMGSYYTHYAVPANTMSFSITIPYSDMDLTTDVCSPKRIFVVVHTEVGADTAFLSWRYMARGSNQFPEACDSVDNGGGAWFGFGDFYLTCAACAGVPPSPPSPAPASQLPPSPAPPSPAPGARPPSPSPPSPRPPSPAPPSPAPSAQPPSPSPPSPRPPSPAPPSPAPVAQPPSPAPPSPRPPSPAPPSPAPVAQPPSPSPPSPRPPSPAPPSPAPVAQPPSPAPPSPRPPSPAPPSPEPPSPAPPSPAPPPPCDDCPSLFISEFHYDQNPQGGNSDKREWIEIIVPAGFDWRQDLWLAQYTFNGNPQTASGSLHGNVFPFTSPQITVISETRLQTPNFDWTALVIDLQGNLQNSNGGWDGFALLTKCTDGVRWSVADFICYGANSQGFNSIAANGPAAGHSCTNVGAGVIENNNTPQGTSIQRLNTGDWSTVATWNWQASLPQTWGSLFNPSIALGTIPQVEACGVPPLAKPPSPEPPSPAPPSPAPPSPAPPSPAPPSPAPPVPAPPSPAPPSPAPPSPAPPSPRPPSPAPPSPAPPSPAPPSPRPPSPAPPSPEPPSPAPPSPAPPPPCDDCPSLFISEFHYDQNPQGGNSDKREWIEIIVPAGFDWRQDLWLAQYTFNGNPQTASGSLHGNVFPFTSPQITVISETRLQTPNFDWTALVIDLQGNLQNSNGGWDGFALLTKCTDGVRWSVADFICYGANSQGFNSIAANGPAAGHSCTNVGAGVIENNNTPQGTSIQRLNTGDWSTVATWNWQASLPQTWGSLFNPSIALGTIPQVEACGVPPLAKPPSPEPPSPQPPSPAPPSPAPPSPAPPSPAPPVPAPPSPAPPSPAPPSPAPPSPRPPSPAPPSPAPPSPAPPSPRPPSPAPPSPEPPSPAPPSPAPPPPCDDCPSLFISEFHYDQNPQGGNSDKREWIEIIVPAGFDWRQDLWLAQYTFNGNPQTASGSLHGNVFPFTSPQITVISETRLQTPNFDWTALVIDLQGNLQNSNGGWDGFALLTKCTDGVRWSVADFICYGANSQGFNSIAANGPAAGHSCTNVGAGVIENNNTPQGTSIQRLNTGDWSTVATWNWQASLPQTWGSLFNPSIALGTVPQVEACGVPPLAKPPSPEPPSPQPPSPAPPSPAPPSPAPPSPEPPSPAPPTAQPCAAQPGAS</sequence>
<feature type="region of interest" description="Disordered" evidence="1">
    <location>
        <begin position="2183"/>
        <end position="2311"/>
    </location>
</feature>
<feature type="region of interest" description="Disordered" evidence="1">
    <location>
        <begin position="673"/>
        <end position="893"/>
    </location>
</feature>
<dbReference type="PANTHER" id="PTHR24216">
    <property type="entry name" value="PAXILLIN-RELATED"/>
    <property type="match status" value="1"/>
</dbReference>
<feature type="compositionally biased region" description="Low complexity" evidence="1">
    <location>
        <begin position="2547"/>
        <end position="2556"/>
    </location>
</feature>
<dbReference type="GeneID" id="5727135"/>
<dbReference type="OrthoDB" id="10544517at2759"/>
<keyword evidence="3" id="KW-1185">Reference proteome</keyword>
<dbReference type="KEGG" id="cre:CHLRE_06g294350v5"/>
<feature type="compositionally biased region" description="Pro residues" evidence="1">
    <location>
        <begin position="2505"/>
        <end position="2546"/>
    </location>
</feature>
<reference evidence="2 3" key="1">
    <citation type="journal article" date="2007" name="Science">
        <title>The Chlamydomonas genome reveals the evolution of key animal and plant functions.</title>
        <authorList>
            <person name="Merchant S.S."/>
            <person name="Prochnik S.E."/>
            <person name="Vallon O."/>
            <person name="Harris E.H."/>
            <person name="Karpowicz S.J."/>
            <person name="Witman G.B."/>
            <person name="Terry A."/>
            <person name="Salamov A."/>
            <person name="Fritz-Laylin L.K."/>
            <person name="Marechal-Drouard L."/>
            <person name="Marshall W.F."/>
            <person name="Qu L.H."/>
            <person name="Nelson D.R."/>
            <person name="Sanderfoot A.A."/>
            <person name="Spalding M.H."/>
            <person name="Kapitonov V.V."/>
            <person name="Ren Q."/>
            <person name="Ferris P."/>
            <person name="Lindquist E."/>
            <person name="Shapiro H."/>
            <person name="Lucas S.M."/>
            <person name="Grimwood J."/>
            <person name="Schmutz J."/>
            <person name="Cardol P."/>
            <person name="Cerutti H."/>
            <person name="Chanfreau G."/>
            <person name="Chen C.L."/>
            <person name="Cognat V."/>
            <person name="Croft M.T."/>
            <person name="Dent R."/>
            <person name="Dutcher S."/>
            <person name="Fernandez E."/>
            <person name="Fukuzawa H."/>
            <person name="Gonzalez-Ballester D."/>
            <person name="Gonzalez-Halphen D."/>
            <person name="Hallmann A."/>
            <person name="Hanikenne M."/>
            <person name="Hippler M."/>
            <person name="Inwood W."/>
            <person name="Jabbari K."/>
            <person name="Kalanon M."/>
            <person name="Kuras R."/>
            <person name="Lefebvre P.A."/>
            <person name="Lemaire S.D."/>
            <person name="Lobanov A.V."/>
            <person name="Lohr M."/>
            <person name="Manuell A."/>
            <person name="Meier I."/>
            <person name="Mets L."/>
            <person name="Mittag M."/>
            <person name="Mittelmeier T."/>
            <person name="Moroney J.V."/>
            <person name="Moseley J."/>
            <person name="Napoli C."/>
            <person name="Nedelcu A.M."/>
            <person name="Niyogi K."/>
            <person name="Novoselov S.V."/>
            <person name="Paulsen I.T."/>
            <person name="Pazour G."/>
            <person name="Purton S."/>
            <person name="Ral J.P."/>
            <person name="Riano-Pachon D.M."/>
            <person name="Riekhof W."/>
            <person name="Rymarquis L."/>
            <person name="Schroda M."/>
            <person name="Stern D."/>
            <person name="Umen J."/>
            <person name="Willows R."/>
            <person name="Wilson N."/>
            <person name="Zimmer S.L."/>
            <person name="Allmer J."/>
            <person name="Balk J."/>
            <person name="Bisova K."/>
            <person name="Chen C.J."/>
            <person name="Elias M."/>
            <person name="Gendler K."/>
            <person name="Hauser C."/>
            <person name="Lamb M.R."/>
            <person name="Ledford H."/>
            <person name="Long J.C."/>
            <person name="Minagawa J."/>
            <person name="Page M.D."/>
            <person name="Pan J."/>
            <person name="Pootakham W."/>
            <person name="Roje S."/>
            <person name="Rose A."/>
            <person name="Stahlberg E."/>
            <person name="Terauchi A.M."/>
            <person name="Yang P."/>
            <person name="Ball S."/>
            <person name="Bowler C."/>
            <person name="Dieckmann C.L."/>
            <person name="Gladyshev V.N."/>
            <person name="Green P."/>
            <person name="Jorgensen R."/>
            <person name="Mayfield S."/>
            <person name="Mueller-Roeber B."/>
            <person name="Rajamani S."/>
            <person name="Sayre R.T."/>
            <person name="Brokstein P."/>
            <person name="Dubchak I."/>
            <person name="Goodstein D."/>
            <person name="Hornick L."/>
            <person name="Huang Y.W."/>
            <person name="Jhaveri J."/>
            <person name="Luo Y."/>
            <person name="Martinez D."/>
            <person name="Ngau W.C."/>
            <person name="Otillar B."/>
            <person name="Poliakov A."/>
            <person name="Porter A."/>
            <person name="Szajkowski L."/>
            <person name="Werner G."/>
            <person name="Zhou K."/>
            <person name="Grigoriev I.V."/>
            <person name="Rokhsar D.S."/>
            <person name="Grossman A.R."/>
        </authorList>
    </citation>
    <scope>NUCLEOTIDE SEQUENCE [LARGE SCALE GENOMIC DNA]</scope>
    <source>
        <strain evidence="3">CC-503</strain>
    </source>
</reference>
<dbReference type="RefSeq" id="XP_042924184.1">
    <property type="nucleotide sequence ID" value="XM_043063478.1"/>
</dbReference>
<accession>A0A2K3DQH6</accession>
<gene>
    <name evidence="2" type="ORF">CHLRE_06g294350v5</name>
</gene>
<feature type="region of interest" description="Disordered" evidence="1">
    <location>
        <begin position="1085"/>
        <end position="1307"/>
    </location>
</feature>
<feature type="region of interest" description="Disordered" evidence="1">
    <location>
        <begin position="1497"/>
        <end position="1675"/>
    </location>
</feature>
<feature type="compositionally biased region" description="Pro residues" evidence="1">
    <location>
        <begin position="328"/>
        <end position="481"/>
    </location>
</feature>
<proteinExistence type="predicted"/>
<feature type="region of interest" description="Disordered" evidence="1">
    <location>
        <begin position="103"/>
        <end position="139"/>
    </location>
</feature>
<organism evidence="2 3">
    <name type="scientific">Chlamydomonas reinhardtii</name>
    <name type="common">Chlamydomonas smithii</name>
    <dbReference type="NCBI Taxonomy" id="3055"/>
    <lineage>
        <taxon>Eukaryota</taxon>
        <taxon>Viridiplantae</taxon>
        <taxon>Chlorophyta</taxon>
        <taxon>core chlorophytes</taxon>
        <taxon>Chlorophyceae</taxon>
        <taxon>CS clade</taxon>
        <taxon>Chlamydomonadales</taxon>
        <taxon>Chlamydomonadaceae</taxon>
        <taxon>Chlamydomonas</taxon>
    </lineage>
</organism>